<sequence>MRNLHIIYSKYIILLAAAAVFITGMTFHSPAAAFAEPPAAVSRQSSEVALYFKSAAAIYDGFVNSAFMEEFANTRLGARYEETIAAGKIAQLKRAINNSFSAAFSYEKALAFFDCPAALYVIDSDFDSLLLLFAVERDISKFEYFAKFKKGVKTEKYEKFHIYSLASEEGVDSLFFASFGSRTIFANDAGLIRSILSAKTSLEDATKTAAAPVTVFVNLKTLNAKVSGVYKNTGGQTIYIYPPSKDKEIKIAAFNGEEEPDPKLIEKAAAAADKIDVPADLSFAASVVRIPAAEFFAASLKYAEKFEMPAELKDALKSLSSSGGTGISLVISGGGSSKSDASSGLLGGLSARLAFGVDNCGEAALKALGKYLSAMTVEYKSPVLLLTNSPGSGAGETQWARNFNSINRVDASYFYYLKYDDGMAKMIENIIAASLAINSWQGSNAYELMSDLRDSAGVLKSLDRLWGVRLNGIEGLNSVIRIKLR</sequence>
<name>A0A1F7WSG1_9BACT</name>
<dbReference type="Proteomes" id="UP000178735">
    <property type="component" value="Unassembled WGS sequence"/>
</dbReference>
<evidence type="ECO:0000313" key="1">
    <source>
        <dbReference type="EMBL" id="OGM05098.1"/>
    </source>
</evidence>
<organism evidence="1 2">
    <name type="scientific">Candidatus Wallbacteria bacterium GWC2_49_35</name>
    <dbReference type="NCBI Taxonomy" id="1817813"/>
    <lineage>
        <taxon>Bacteria</taxon>
        <taxon>Candidatus Walliibacteriota</taxon>
    </lineage>
</organism>
<gene>
    <name evidence="1" type="ORF">A2008_13575</name>
</gene>
<reference evidence="1 2" key="1">
    <citation type="journal article" date="2016" name="Nat. Commun.">
        <title>Thousands of microbial genomes shed light on interconnected biogeochemical processes in an aquifer system.</title>
        <authorList>
            <person name="Anantharaman K."/>
            <person name="Brown C.T."/>
            <person name="Hug L.A."/>
            <person name="Sharon I."/>
            <person name="Castelle C.J."/>
            <person name="Probst A.J."/>
            <person name="Thomas B.C."/>
            <person name="Singh A."/>
            <person name="Wilkins M.J."/>
            <person name="Karaoz U."/>
            <person name="Brodie E.L."/>
            <person name="Williams K.H."/>
            <person name="Hubbard S.S."/>
            <person name="Banfield J.F."/>
        </authorList>
    </citation>
    <scope>NUCLEOTIDE SEQUENCE [LARGE SCALE GENOMIC DNA]</scope>
</reference>
<comment type="caution">
    <text evidence="1">The sequence shown here is derived from an EMBL/GenBank/DDBJ whole genome shotgun (WGS) entry which is preliminary data.</text>
</comment>
<dbReference type="STRING" id="1817813.A2008_13575"/>
<proteinExistence type="predicted"/>
<accession>A0A1F7WSG1</accession>
<protein>
    <submittedName>
        <fullName evidence="1">Uncharacterized protein</fullName>
    </submittedName>
</protein>
<dbReference type="AlphaFoldDB" id="A0A1F7WSG1"/>
<evidence type="ECO:0000313" key="2">
    <source>
        <dbReference type="Proteomes" id="UP000178735"/>
    </source>
</evidence>
<dbReference type="EMBL" id="MGFH01000127">
    <property type="protein sequence ID" value="OGM05098.1"/>
    <property type="molecule type" value="Genomic_DNA"/>
</dbReference>